<dbReference type="Pfam" id="PF14028">
    <property type="entry name" value="Lant_dehydr_C"/>
    <property type="match status" value="1"/>
</dbReference>
<dbReference type="InterPro" id="IPR023809">
    <property type="entry name" value="Thiopep_bacteriocin_synth_dom"/>
</dbReference>
<dbReference type="InterPro" id="IPR054643">
    <property type="entry name" value="TbtD_PbtD_pyrid"/>
</dbReference>
<dbReference type="NCBIfam" id="NF045556">
    <property type="entry name" value="TbtD_PbtD_pyrid"/>
    <property type="match status" value="1"/>
</dbReference>
<evidence type="ECO:0000313" key="2">
    <source>
        <dbReference type="EMBL" id="TDD12908.1"/>
    </source>
</evidence>
<protein>
    <recommendedName>
        <fullName evidence="1">Thiopeptide-type bacteriocin biosynthesis domain-containing protein</fullName>
    </recommendedName>
</protein>
<organism evidence="2 3">
    <name type="scientific">Nonomuraea diastatica</name>
    <dbReference type="NCBI Taxonomy" id="1848329"/>
    <lineage>
        <taxon>Bacteria</taxon>
        <taxon>Bacillati</taxon>
        <taxon>Actinomycetota</taxon>
        <taxon>Actinomycetes</taxon>
        <taxon>Streptosporangiales</taxon>
        <taxon>Streptosporangiaceae</taxon>
        <taxon>Nonomuraea</taxon>
    </lineage>
</organism>
<name>A0A4R4W2Y9_9ACTN</name>
<proteinExistence type="predicted"/>
<keyword evidence="3" id="KW-1185">Reference proteome</keyword>
<evidence type="ECO:0000313" key="3">
    <source>
        <dbReference type="Proteomes" id="UP000294543"/>
    </source>
</evidence>
<evidence type="ECO:0000259" key="1">
    <source>
        <dbReference type="Pfam" id="PF14028"/>
    </source>
</evidence>
<reference evidence="2 3" key="1">
    <citation type="submission" date="2019-03" db="EMBL/GenBank/DDBJ databases">
        <title>Draft genome sequences of novel Actinobacteria.</title>
        <authorList>
            <person name="Sahin N."/>
            <person name="Ay H."/>
            <person name="Saygin H."/>
        </authorList>
    </citation>
    <scope>NUCLEOTIDE SEQUENCE [LARGE SCALE GENOMIC DNA]</scope>
    <source>
        <strain evidence="2 3">KC712</strain>
    </source>
</reference>
<dbReference type="EMBL" id="SMKP01000193">
    <property type="protein sequence ID" value="TDD12908.1"/>
    <property type="molecule type" value="Genomic_DNA"/>
</dbReference>
<dbReference type="OrthoDB" id="70280at2"/>
<gene>
    <name evidence="2" type="ORF">E1294_43020</name>
</gene>
<dbReference type="Proteomes" id="UP000294543">
    <property type="component" value="Unassembled WGS sequence"/>
</dbReference>
<comment type="caution">
    <text evidence="2">The sequence shown here is derived from an EMBL/GenBank/DDBJ whole genome shotgun (WGS) entry which is preliminary data.</text>
</comment>
<sequence>MRVSYGVWPHTGSRRSPAKGARSVEWHSIHVYYHADKDALVLGGVRPLFATLSAHVAGAAYIPHWKRGPHLRLHLRCGTPVLDGVVWPAVHEIIGGFLAEHPSKAALEPEQHLPMHRRLAELEHESEPLLPWHPDNSIRPEPYDRRIRVLGSEDAADLLADFYSDTTPLAFDMTEALREGGRRLAVAFDVMIATAHALSGAGIEAGFISFRSHAEAFLAAWPEAEGLRTAWEEHYHRNSAQLAARVRAIIATLDGEQKVVPFVDEWVAALSPFRRRGTSLIRDGRLSMVPPPYRGFDPMAELAQVSSFHKHLVDPAWQEIRSADWFNVYRLMLNYAYLHLTRLGVTPVERFLLCHLAANAVEECYGKSATELIADPGPNALLDPSDLPS</sequence>
<dbReference type="AlphaFoldDB" id="A0A4R4W2Y9"/>
<feature type="domain" description="Thiopeptide-type bacteriocin biosynthesis" evidence="1">
    <location>
        <begin position="26"/>
        <end position="361"/>
    </location>
</feature>
<accession>A0A4R4W2Y9</accession>